<accession>A0AAQ1JYV4</accession>
<evidence type="ECO:0008006" key="4">
    <source>
        <dbReference type="Google" id="ProtNLM"/>
    </source>
</evidence>
<feature type="compositionally biased region" description="Polar residues" evidence="1">
    <location>
        <begin position="1"/>
        <end position="13"/>
    </location>
</feature>
<comment type="caution">
    <text evidence="2">The sequence shown here is derived from an EMBL/GenBank/DDBJ whole genome shotgun (WGS) entry which is preliminary data.</text>
</comment>
<feature type="region of interest" description="Disordered" evidence="1">
    <location>
        <begin position="65"/>
        <end position="98"/>
    </location>
</feature>
<dbReference type="EMBL" id="FNZM01000038">
    <property type="protein sequence ID" value="SEK15390.1"/>
    <property type="molecule type" value="Genomic_DNA"/>
</dbReference>
<protein>
    <recommendedName>
        <fullName evidence="4">DUF2934 domain-containing protein</fullName>
    </recommendedName>
</protein>
<sequence>MAGGPKQQNATRVSESRIDSAVEATFPASDPPAIGGATRVGENPAERDDRHNRVRHRAYQLWEQAGAPDGHTDEYWHRAEADTAEARRGASSVGNDQK</sequence>
<name>A0AAQ1JYV4_9BURK</name>
<feature type="region of interest" description="Disordered" evidence="1">
    <location>
        <begin position="1"/>
        <end position="52"/>
    </location>
</feature>
<evidence type="ECO:0000313" key="3">
    <source>
        <dbReference type="Proteomes" id="UP000183529"/>
    </source>
</evidence>
<feature type="compositionally biased region" description="Basic and acidic residues" evidence="1">
    <location>
        <begin position="70"/>
        <end position="88"/>
    </location>
</feature>
<evidence type="ECO:0000256" key="1">
    <source>
        <dbReference type="SAM" id="MobiDB-lite"/>
    </source>
</evidence>
<dbReference type="AlphaFoldDB" id="A0AAQ1JYV4"/>
<gene>
    <name evidence="2" type="ORF">SAMN05216550_1389</name>
</gene>
<proteinExistence type="predicted"/>
<dbReference type="Pfam" id="PF11154">
    <property type="entry name" value="DUF2934"/>
    <property type="match status" value="1"/>
</dbReference>
<dbReference type="InterPro" id="IPR021327">
    <property type="entry name" value="DUF2934"/>
</dbReference>
<reference evidence="2 3" key="1">
    <citation type="submission" date="2016-10" db="EMBL/GenBank/DDBJ databases">
        <authorList>
            <person name="Varghese N."/>
            <person name="Submissions S."/>
        </authorList>
    </citation>
    <scope>NUCLEOTIDE SEQUENCE [LARGE SCALE GENOMIC DNA]</scope>
    <source>
        <strain evidence="2 3">LMG 22274</strain>
    </source>
</reference>
<evidence type="ECO:0000313" key="2">
    <source>
        <dbReference type="EMBL" id="SEK15390.1"/>
    </source>
</evidence>
<dbReference type="Proteomes" id="UP000183529">
    <property type="component" value="Unassembled WGS sequence"/>
</dbReference>
<organism evidence="2 3">
    <name type="scientific">Paraburkholderia tropica</name>
    <dbReference type="NCBI Taxonomy" id="92647"/>
    <lineage>
        <taxon>Bacteria</taxon>
        <taxon>Pseudomonadati</taxon>
        <taxon>Pseudomonadota</taxon>
        <taxon>Betaproteobacteria</taxon>
        <taxon>Burkholderiales</taxon>
        <taxon>Burkholderiaceae</taxon>
        <taxon>Paraburkholderia</taxon>
    </lineage>
</organism>